<reference evidence="1" key="1">
    <citation type="submission" date="2020-09" db="EMBL/GenBank/DDBJ databases">
        <title>Brevundimonas sp. LVF2 isolated from a puddle in Goettingen, Germany.</title>
        <authorList>
            <person name="Friedrich I."/>
            <person name="Klassen A."/>
            <person name="Hannes N."/>
            <person name="Schneider D."/>
            <person name="Hertel R."/>
            <person name="Daniel R."/>
        </authorList>
    </citation>
    <scope>NUCLEOTIDE SEQUENCE</scope>
    <source>
        <strain evidence="1">LVF2</strain>
    </source>
</reference>
<dbReference type="KEGG" id="bgoe:IFJ75_08335"/>
<gene>
    <name evidence="1" type="ORF">IFJ75_08335</name>
</gene>
<keyword evidence="2" id="KW-1185">Reference proteome</keyword>
<dbReference type="Gene3D" id="3.30.460.40">
    <property type="match status" value="1"/>
</dbReference>
<dbReference type="SUPFAM" id="SSF81301">
    <property type="entry name" value="Nucleotidyltransferase"/>
    <property type="match status" value="1"/>
</dbReference>
<evidence type="ECO:0000313" key="2">
    <source>
        <dbReference type="Proteomes" id="UP000663918"/>
    </source>
</evidence>
<dbReference type="EMBL" id="CP062222">
    <property type="protein sequence ID" value="QTC92838.1"/>
    <property type="molecule type" value="Genomic_DNA"/>
</dbReference>
<protein>
    <submittedName>
        <fullName evidence="1">Nucleotidyltransferase family protein</fullName>
    </submittedName>
</protein>
<dbReference type="AlphaFoldDB" id="A0A975C2U3"/>
<organism evidence="1 2">
    <name type="scientific">Brevundimonas goettingensis</name>
    <dbReference type="NCBI Taxonomy" id="2774190"/>
    <lineage>
        <taxon>Bacteria</taxon>
        <taxon>Pseudomonadati</taxon>
        <taxon>Pseudomonadota</taxon>
        <taxon>Alphaproteobacteria</taxon>
        <taxon>Caulobacterales</taxon>
        <taxon>Caulobacteraceae</taxon>
        <taxon>Brevundimonas</taxon>
    </lineage>
</organism>
<proteinExistence type="predicted"/>
<sequence length="262" mass="30210">MSETAIEPTFHPPEDALAFYEESLRLLKESGIPFLLSGTYAVTAYTGIRRPTKDLDVFCKPGDYPRILAFFQARGYRTDVEDERWIAKVWKDEKHFFDVIFAMSNGTIAVNDSWFGDDRIQVYGHEVAITPPTALILSKVFIQDRYRYDGADVNHIILKQSDAIDWKALLDQMDLYWEVLMAHLLNFRFAYPTERDKAPAWLMQELTERLQAQVTLPSPRVKVCRGRLFSARDYVLDISEWGFGDVVGKGLDERHDPVNLGH</sequence>
<dbReference type="Proteomes" id="UP000663918">
    <property type="component" value="Chromosome"/>
</dbReference>
<dbReference type="InterPro" id="IPR043519">
    <property type="entry name" value="NT_sf"/>
</dbReference>
<accession>A0A975C2U3</accession>
<evidence type="ECO:0000313" key="1">
    <source>
        <dbReference type="EMBL" id="QTC92838.1"/>
    </source>
</evidence>
<dbReference type="RefSeq" id="WP_207932117.1">
    <property type="nucleotide sequence ID" value="NZ_CP062222.1"/>
</dbReference>
<name>A0A975C2U3_9CAUL</name>